<protein>
    <submittedName>
        <fullName evidence="2">Uncharacterized protein</fullName>
    </submittedName>
</protein>
<organism evidence="2 3">
    <name type="scientific">Pseudonocardia sulfidoxydans NBRC 16205</name>
    <dbReference type="NCBI Taxonomy" id="1223511"/>
    <lineage>
        <taxon>Bacteria</taxon>
        <taxon>Bacillati</taxon>
        <taxon>Actinomycetota</taxon>
        <taxon>Actinomycetes</taxon>
        <taxon>Pseudonocardiales</taxon>
        <taxon>Pseudonocardiaceae</taxon>
        <taxon>Pseudonocardia</taxon>
    </lineage>
</organism>
<reference evidence="2 3" key="1">
    <citation type="submission" date="2019-07" db="EMBL/GenBank/DDBJ databases">
        <title>Whole genome shotgun sequence of Pseudonocardia sulfidoxydans NBRC 16205.</title>
        <authorList>
            <person name="Hosoyama A."/>
            <person name="Uohara A."/>
            <person name="Ohji S."/>
            <person name="Ichikawa N."/>
        </authorList>
    </citation>
    <scope>NUCLEOTIDE SEQUENCE [LARGE SCALE GENOMIC DNA]</scope>
    <source>
        <strain evidence="2 3">NBRC 16205</strain>
    </source>
</reference>
<proteinExistence type="predicted"/>
<dbReference type="Proteomes" id="UP000321685">
    <property type="component" value="Unassembled WGS sequence"/>
</dbReference>
<gene>
    <name evidence="2" type="ORF">PSU4_36270</name>
</gene>
<accession>A0A511DK69</accession>
<evidence type="ECO:0000313" key="2">
    <source>
        <dbReference type="EMBL" id="GEL24673.1"/>
    </source>
</evidence>
<evidence type="ECO:0000256" key="1">
    <source>
        <dbReference type="SAM" id="MobiDB-lite"/>
    </source>
</evidence>
<keyword evidence="3" id="KW-1185">Reference proteome</keyword>
<dbReference type="RefSeq" id="WP_147109804.1">
    <property type="nucleotide sequence ID" value="NZ_BJVJ01000037.1"/>
</dbReference>
<dbReference type="AlphaFoldDB" id="A0A511DK69"/>
<feature type="compositionally biased region" description="Basic residues" evidence="1">
    <location>
        <begin position="30"/>
        <end position="40"/>
    </location>
</feature>
<feature type="region of interest" description="Disordered" evidence="1">
    <location>
        <begin position="1"/>
        <end position="61"/>
    </location>
</feature>
<name>A0A511DK69_9PSEU</name>
<dbReference type="EMBL" id="BJVJ01000037">
    <property type="protein sequence ID" value="GEL24673.1"/>
    <property type="molecule type" value="Genomic_DNA"/>
</dbReference>
<comment type="caution">
    <text evidence="2">The sequence shown here is derived from an EMBL/GenBank/DDBJ whole genome shotgun (WGS) entry which is preliminary data.</text>
</comment>
<evidence type="ECO:0000313" key="3">
    <source>
        <dbReference type="Proteomes" id="UP000321685"/>
    </source>
</evidence>
<sequence length="61" mass="7492">MAIRKHAPQIKHCVPKPPSHCDDRDDDRRHGHHHHRRRHQHHDDPCGRRSKRDRHREHCGR</sequence>
<feature type="compositionally biased region" description="Basic residues" evidence="1">
    <location>
        <begin position="48"/>
        <end position="61"/>
    </location>
</feature>
<feature type="compositionally biased region" description="Basic and acidic residues" evidence="1">
    <location>
        <begin position="19"/>
        <end position="29"/>
    </location>
</feature>